<protein>
    <recommendedName>
        <fullName evidence="5">Sulfotransferase</fullName>
    </recommendedName>
</protein>
<keyword evidence="4" id="KW-1185">Reference proteome</keyword>
<evidence type="ECO:0000313" key="4">
    <source>
        <dbReference type="Proteomes" id="UP001153069"/>
    </source>
</evidence>
<comment type="caution">
    <text evidence="3">The sequence shown here is derived from an EMBL/GenBank/DDBJ whole genome shotgun (WGS) entry which is preliminary data.</text>
</comment>
<feature type="region of interest" description="Disordered" evidence="1">
    <location>
        <begin position="40"/>
        <end position="60"/>
    </location>
</feature>
<evidence type="ECO:0000256" key="2">
    <source>
        <dbReference type="SAM" id="SignalP"/>
    </source>
</evidence>
<gene>
    <name evidence="3" type="ORF">SEMRO_3169_G344720.1</name>
</gene>
<accession>A0A9N8F3M6</accession>
<organism evidence="3 4">
    <name type="scientific">Seminavis robusta</name>
    <dbReference type="NCBI Taxonomy" id="568900"/>
    <lineage>
        <taxon>Eukaryota</taxon>
        <taxon>Sar</taxon>
        <taxon>Stramenopiles</taxon>
        <taxon>Ochrophyta</taxon>
        <taxon>Bacillariophyta</taxon>
        <taxon>Bacillariophyceae</taxon>
        <taxon>Bacillariophycidae</taxon>
        <taxon>Naviculales</taxon>
        <taxon>Naviculaceae</taxon>
        <taxon>Seminavis</taxon>
    </lineage>
</organism>
<dbReference type="InterPro" id="IPR027417">
    <property type="entry name" value="P-loop_NTPase"/>
</dbReference>
<reference evidence="3" key="1">
    <citation type="submission" date="2020-06" db="EMBL/GenBank/DDBJ databases">
        <authorList>
            <consortium name="Plant Systems Biology data submission"/>
        </authorList>
    </citation>
    <scope>NUCLEOTIDE SEQUENCE</scope>
    <source>
        <strain evidence="3">D6</strain>
    </source>
</reference>
<dbReference type="Gene3D" id="3.40.50.300">
    <property type="entry name" value="P-loop containing nucleotide triphosphate hydrolases"/>
    <property type="match status" value="1"/>
</dbReference>
<keyword evidence="2" id="KW-0732">Signal</keyword>
<feature type="chain" id="PRO_5040408655" description="Sulfotransferase" evidence="2">
    <location>
        <begin position="21"/>
        <end position="378"/>
    </location>
</feature>
<evidence type="ECO:0000313" key="3">
    <source>
        <dbReference type="EMBL" id="CAB9530994.1"/>
    </source>
</evidence>
<evidence type="ECO:0000256" key="1">
    <source>
        <dbReference type="SAM" id="MobiDB-lite"/>
    </source>
</evidence>
<feature type="signal peptide" evidence="2">
    <location>
        <begin position="1"/>
        <end position="20"/>
    </location>
</feature>
<sequence>MRVRKGNVLVLLMLVLTTLAFLQCLNNRQREDTWRMATACQGKSEGERKSQKNKAPNKLDDKVKSGLSYLCPTSQKKSPKEEEEICGELKPHITLKDDFKDLPPYPSSLQCSLVIISAGAPRCGSTTQDAFIVSALQLMGVEPVVHSYWNYHFGDGVPDSKRRSVQQENAASLNERANQSGTTVLMKSHGYDPRLVSLCQNAVVFTSHRHPFEMVRSLKNIKTPPARRKLLVQDKNVSSLDKTGFSLIVQNHKCWVHSQHHHQYQEGSVLKVLDQAYEDIKKTPKDAFFAIYDILLRTVPAAGVVGNKHHQNSSNWLQSFQNVMNHLTDEKNPEIPGSFRKQSNNTQSVDAGERRRILCRTMDWFHSYNYSFLDLAYQ</sequence>
<dbReference type="AlphaFoldDB" id="A0A9N8F3M6"/>
<name>A0A9N8F3M6_9STRA</name>
<dbReference type="Proteomes" id="UP001153069">
    <property type="component" value="Unassembled WGS sequence"/>
</dbReference>
<dbReference type="EMBL" id="CAICTM010003167">
    <property type="protein sequence ID" value="CAB9530994.1"/>
    <property type="molecule type" value="Genomic_DNA"/>
</dbReference>
<dbReference type="SUPFAM" id="SSF52540">
    <property type="entry name" value="P-loop containing nucleoside triphosphate hydrolases"/>
    <property type="match status" value="1"/>
</dbReference>
<evidence type="ECO:0008006" key="5">
    <source>
        <dbReference type="Google" id="ProtNLM"/>
    </source>
</evidence>
<proteinExistence type="predicted"/>